<reference evidence="1" key="1">
    <citation type="submission" date="2016-08" db="EMBL/GenBank/DDBJ databases">
        <title>Complete genome of Cloacibacillus porcorum.</title>
        <authorList>
            <person name="Looft T."/>
            <person name="Bayles D.O."/>
            <person name="Alt D.P."/>
        </authorList>
    </citation>
    <scope>NUCLEOTIDE SEQUENCE [LARGE SCALE GENOMIC DNA]</scope>
    <source>
        <strain evidence="1">CL-84</strain>
    </source>
</reference>
<proteinExistence type="predicted"/>
<evidence type="ECO:0000313" key="1">
    <source>
        <dbReference type="EMBL" id="ANZ45850.1"/>
    </source>
</evidence>
<protein>
    <recommendedName>
        <fullName evidence="3">Sialidase domain-containing protein</fullName>
    </recommendedName>
</protein>
<keyword evidence="2" id="KW-1185">Reference proteome</keyword>
<dbReference type="InterPro" id="IPR023296">
    <property type="entry name" value="Glyco_hydro_beta-prop_sf"/>
</dbReference>
<dbReference type="Gene3D" id="2.115.10.20">
    <property type="entry name" value="Glycosyl hydrolase domain, family 43"/>
    <property type="match status" value="2"/>
</dbReference>
<dbReference type="Proteomes" id="UP000093044">
    <property type="component" value="Chromosome"/>
</dbReference>
<sequence length="355" mass="40794">MILLKLRRETLRFFLQITSSFPYFFTNKARRSAKMKWNELQREEGKLLGVTYHRPPKNDDIKILDLSQTSGFGETVHPDILFIQEGFGNKGWKYLMTITPFPKGIVYFENPEFMVSHDGLNWDIPEGGSSPLIPAPDDWIGYNSDPSLLYDNGILYLIYREVRIEEHQTVINIFMLSSDNGIKWNKPERIVTKTTAPGDEGFLMSQTLLKRGDRYIMWYVDSIKSGFSIFKIEGRDIFNTALPQEIHITGMPENRQPWHIDVVEGDSGKLIMAICVKDKNNKERHAIILADSEDDGNSWQVFGESLEPGDEAFCEKSLYRASLARGEDGRWRLYYSGCDNDGNWFSAVKNISFGT</sequence>
<evidence type="ECO:0000313" key="2">
    <source>
        <dbReference type="Proteomes" id="UP000093044"/>
    </source>
</evidence>
<dbReference type="SUPFAM" id="SSF50939">
    <property type="entry name" value="Sialidases"/>
    <property type="match status" value="1"/>
</dbReference>
<dbReference type="CDD" id="cd15482">
    <property type="entry name" value="Sialidase_non-viral"/>
    <property type="match status" value="1"/>
</dbReference>
<evidence type="ECO:0008006" key="3">
    <source>
        <dbReference type="Google" id="ProtNLM"/>
    </source>
</evidence>
<name>A0A1B2I798_9BACT</name>
<dbReference type="KEGG" id="cpor:BED41_12605"/>
<accession>A0A1B2I798</accession>
<dbReference type="AlphaFoldDB" id="A0A1B2I798"/>
<dbReference type="EMBL" id="CP016757">
    <property type="protein sequence ID" value="ANZ45850.1"/>
    <property type="molecule type" value="Genomic_DNA"/>
</dbReference>
<dbReference type="STRING" id="1197717.BED41_12605"/>
<organism evidence="1 2">
    <name type="scientific">Cloacibacillus porcorum</name>
    <dbReference type="NCBI Taxonomy" id="1197717"/>
    <lineage>
        <taxon>Bacteria</taxon>
        <taxon>Thermotogati</taxon>
        <taxon>Synergistota</taxon>
        <taxon>Synergistia</taxon>
        <taxon>Synergistales</taxon>
        <taxon>Synergistaceae</taxon>
        <taxon>Cloacibacillus</taxon>
    </lineage>
</organism>
<gene>
    <name evidence="1" type="ORF">BED41_12605</name>
</gene>
<dbReference type="InterPro" id="IPR036278">
    <property type="entry name" value="Sialidase_sf"/>
</dbReference>